<dbReference type="EMBL" id="MT232812">
    <property type="protein sequence ID" value="QIZ18009.1"/>
    <property type="molecule type" value="Genomic_DNA"/>
</dbReference>
<organism evidence="1">
    <name type="scientific">Klebsiella pneumoniae</name>
    <dbReference type="NCBI Taxonomy" id="573"/>
    <lineage>
        <taxon>Bacteria</taxon>
        <taxon>Pseudomonadati</taxon>
        <taxon>Pseudomonadota</taxon>
        <taxon>Gammaproteobacteria</taxon>
        <taxon>Enterobacterales</taxon>
        <taxon>Enterobacteriaceae</taxon>
        <taxon>Klebsiella/Raoultella group</taxon>
        <taxon>Klebsiella</taxon>
        <taxon>Klebsiella pneumoniae complex</taxon>
    </lineage>
</organism>
<geneLocation type="plasmid" evidence="1">
    <name>pKP18-3-8_KPC</name>
</geneLocation>
<name>A0A6H1PVT1_KLEPN</name>
<protein>
    <submittedName>
        <fullName evidence="1">Uncharacterized protein</fullName>
    </submittedName>
</protein>
<keyword evidence="1" id="KW-0614">Plasmid</keyword>
<proteinExistence type="predicted"/>
<evidence type="ECO:0000313" key="1">
    <source>
        <dbReference type="EMBL" id="QIZ18009.1"/>
    </source>
</evidence>
<sequence>MNKTKGCLIANFATVPEPLQAGERGQIVAVQVDDRLAGRVVQIDRPVKSDLFRRFVAGDPFPLQRHHRQPLSLQFAEAGAGRRRQQVAVRQQQRQIASGAGGIAAAK</sequence>
<dbReference type="AlphaFoldDB" id="A0A6H1PVT1"/>
<accession>A0A6H1PVT1</accession>
<reference evidence="1" key="1">
    <citation type="submission" date="2020-03" db="EMBL/GenBank/DDBJ databases">
        <authorList>
            <person name="Qin S."/>
            <person name="Li L."/>
        </authorList>
    </citation>
    <scope>NUCLEOTIDE SEQUENCE</scope>
    <source>
        <strain evidence="1">KP18-3-8</strain>
        <plasmid evidence="1">pKP18-3-8_KPC</plasmid>
    </source>
</reference>